<keyword evidence="6 8" id="KW-0378">Hydrolase</keyword>
<keyword evidence="7 8" id="KW-0915">Sodium</keyword>
<feature type="binding site" evidence="8">
    <location>
        <position position="166"/>
    </location>
    <ligand>
        <name>Na(+)</name>
        <dbReference type="ChEBI" id="CHEBI:29101"/>
    </ligand>
</feature>
<accession>A0A938XU75</accession>
<reference evidence="9" key="1">
    <citation type="submission" date="2021-01" db="EMBL/GenBank/DDBJ databases">
        <title>Genomic Encyclopedia of Type Strains, Phase IV (KMG-IV): sequencing the most valuable type-strain genomes for metagenomic binning, comparative biology and taxonomic classification.</title>
        <authorList>
            <person name="Goeker M."/>
        </authorList>
    </citation>
    <scope>NUCLEOTIDE SEQUENCE</scope>
    <source>
        <strain evidence="9">DSM 23230</strain>
    </source>
</reference>
<comment type="subunit">
    <text evidence="8">A double ring-shaped homohexamer of HslV is capped on each side by a ring-shaped HslU homohexamer. The assembly of the HslU/HslV complex is dependent on binding of ATP.</text>
</comment>
<keyword evidence="3 8" id="KW-0963">Cytoplasm</keyword>
<dbReference type="CDD" id="cd01913">
    <property type="entry name" value="protease_HslV"/>
    <property type="match status" value="1"/>
</dbReference>
<evidence type="ECO:0000256" key="8">
    <source>
        <dbReference type="HAMAP-Rule" id="MF_00248"/>
    </source>
</evidence>
<dbReference type="HAMAP" id="MF_00248">
    <property type="entry name" value="HslV"/>
    <property type="match status" value="1"/>
</dbReference>
<organism evidence="9 10">
    <name type="scientific">Halanaerobacter jeridensis</name>
    <dbReference type="NCBI Taxonomy" id="706427"/>
    <lineage>
        <taxon>Bacteria</taxon>
        <taxon>Bacillati</taxon>
        <taxon>Bacillota</taxon>
        <taxon>Clostridia</taxon>
        <taxon>Halanaerobiales</taxon>
        <taxon>Halobacteroidaceae</taxon>
        <taxon>Halanaerobacter</taxon>
    </lineage>
</organism>
<dbReference type="InterPro" id="IPR029055">
    <property type="entry name" value="Ntn_hydrolases_N"/>
</dbReference>
<dbReference type="AlphaFoldDB" id="A0A938XU75"/>
<dbReference type="InterPro" id="IPR023333">
    <property type="entry name" value="Proteasome_suB-type"/>
</dbReference>
<comment type="function">
    <text evidence="8">Protease subunit of a proteasome-like degradation complex believed to be a general protein degrading machinery.</text>
</comment>
<keyword evidence="5 8" id="KW-0479">Metal-binding</keyword>
<dbReference type="GO" id="GO:0005839">
    <property type="term" value="C:proteasome core complex"/>
    <property type="evidence" value="ECO:0007669"/>
    <property type="project" value="InterPro"/>
</dbReference>
<evidence type="ECO:0000256" key="6">
    <source>
        <dbReference type="ARBA" id="ARBA00022801"/>
    </source>
</evidence>
<dbReference type="PROSITE" id="PS51476">
    <property type="entry name" value="PROTEASOME_BETA_2"/>
    <property type="match status" value="1"/>
</dbReference>
<dbReference type="GO" id="GO:0051603">
    <property type="term" value="P:proteolysis involved in protein catabolic process"/>
    <property type="evidence" value="ECO:0007669"/>
    <property type="project" value="InterPro"/>
</dbReference>
<dbReference type="GO" id="GO:0009376">
    <property type="term" value="C:HslUV protease complex"/>
    <property type="evidence" value="ECO:0007669"/>
    <property type="project" value="UniProtKB-UniRule"/>
</dbReference>
<proteinExistence type="inferred from homology"/>
<evidence type="ECO:0000256" key="5">
    <source>
        <dbReference type="ARBA" id="ARBA00022723"/>
    </source>
</evidence>
<feature type="active site" evidence="8">
    <location>
        <position position="5"/>
    </location>
</feature>
<dbReference type="GO" id="GO:0046872">
    <property type="term" value="F:metal ion binding"/>
    <property type="evidence" value="ECO:0007669"/>
    <property type="project" value="UniProtKB-KW"/>
</dbReference>
<evidence type="ECO:0000256" key="4">
    <source>
        <dbReference type="ARBA" id="ARBA00022670"/>
    </source>
</evidence>
<dbReference type="NCBIfam" id="NF003964">
    <property type="entry name" value="PRK05456.1"/>
    <property type="match status" value="1"/>
</dbReference>
<comment type="catalytic activity">
    <reaction evidence="8">
        <text>ATP-dependent cleavage of peptide bonds with broad specificity.</text>
        <dbReference type="EC" id="3.4.25.2"/>
    </reaction>
</comment>
<evidence type="ECO:0000313" key="9">
    <source>
        <dbReference type="EMBL" id="MBM7555330.1"/>
    </source>
</evidence>
<dbReference type="PANTHER" id="PTHR32194:SF0">
    <property type="entry name" value="ATP-DEPENDENT PROTEASE SUBUNIT HSLV"/>
    <property type="match status" value="1"/>
</dbReference>
<dbReference type="Pfam" id="PF00227">
    <property type="entry name" value="Proteasome"/>
    <property type="match status" value="1"/>
</dbReference>
<feature type="binding site" evidence="8">
    <location>
        <position position="160"/>
    </location>
    <ligand>
        <name>Na(+)</name>
        <dbReference type="ChEBI" id="CHEBI:29101"/>
    </ligand>
</feature>
<evidence type="ECO:0000256" key="7">
    <source>
        <dbReference type="ARBA" id="ARBA00023053"/>
    </source>
</evidence>
<evidence type="ECO:0000256" key="2">
    <source>
        <dbReference type="ARBA" id="ARBA00006053"/>
    </source>
</evidence>
<comment type="subcellular location">
    <subcellularLocation>
        <location evidence="1 8">Cytoplasm</location>
    </subcellularLocation>
</comment>
<protein>
    <recommendedName>
        <fullName evidence="8">ATP-dependent protease subunit HslV</fullName>
        <ecNumber evidence="8">3.4.25.2</ecNumber>
    </recommendedName>
</protein>
<dbReference type="Proteomes" id="UP000774000">
    <property type="component" value="Unassembled WGS sequence"/>
</dbReference>
<gene>
    <name evidence="8" type="primary">hslV</name>
    <name evidence="9" type="ORF">JOC47_000154</name>
</gene>
<comment type="caution">
    <text evidence="9">The sequence shown here is derived from an EMBL/GenBank/DDBJ whole genome shotgun (WGS) entry which is preliminary data.</text>
</comment>
<dbReference type="InterPro" id="IPR022281">
    <property type="entry name" value="ATP-dep_Prtase_HsIV_su"/>
</dbReference>
<dbReference type="EMBL" id="JAFBDQ010000001">
    <property type="protein sequence ID" value="MBM7555330.1"/>
    <property type="molecule type" value="Genomic_DNA"/>
</dbReference>
<keyword evidence="4 8" id="KW-0645">Protease</keyword>
<name>A0A938XU75_9FIRM</name>
<dbReference type="GO" id="GO:0004298">
    <property type="term" value="F:threonine-type endopeptidase activity"/>
    <property type="evidence" value="ECO:0007669"/>
    <property type="project" value="UniProtKB-KW"/>
</dbReference>
<dbReference type="RefSeq" id="WP_338035289.1">
    <property type="nucleotide sequence ID" value="NZ_JAFBDQ010000001.1"/>
</dbReference>
<dbReference type="NCBIfam" id="TIGR03692">
    <property type="entry name" value="ATP_dep_HslV"/>
    <property type="match status" value="1"/>
</dbReference>
<keyword evidence="8" id="KW-0021">Allosteric enzyme</keyword>
<dbReference type="EC" id="3.4.25.2" evidence="8"/>
<dbReference type="PIRSF" id="PIRSF039093">
    <property type="entry name" value="HslV"/>
    <property type="match status" value="1"/>
</dbReference>
<dbReference type="Gene3D" id="3.60.20.10">
    <property type="entry name" value="Glutamine Phosphoribosylpyrophosphate, subunit 1, domain 1"/>
    <property type="match status" value="1"/>
</dbReference>
<evidence type="ECO:0000256" key="3">
    <source>
        <dbReference type="ARBA" id="ARBA00022490"/>
    </source>
</evidence>
<evidence type="ECO:0000256" key="1">
    <source>
        <dbReference type="ARBA" id="ARBA00004496"/>
    </source>
</evidence>
<keyword evidence="10" id="KW-1185">Reference proteome</keyword>
<keyword evidence="8" id="KW-0888">Threonine protease</keyword>
<feature type="binding site" evidence="8">
    <location>
        <position position="163"/>
    </location>
    <ligand>
        <name>Na(+)</name>
        <dbReference type="ChEBI" id="CHEBI:29101"/>
    </ligand>
</feature>
<comment type="similarity">
    <text evidence="2 8">Belongs to the peptidase T1B family. HslV subfamily.</text>
</comment>
<dbReference type="SUPFAM" id="SSF56235">
    <property type="entry name" value="N-terminal nucleophile aminohydrolases (Ntn hydrolases)"/>
    <property type="match status" value="1"/>
</dbReference>
<sequence length="175" mass="18783">MFDATTVIAVKQGDDVAVAGDGQVTMKHTVMKHGAKKIRRIHNGEVLAGFAGSAADAFALFEKFEGKLEEFHGNLKRAAVELAKEWRTDKMLRELEALLIVVDKEQLLVISGTGDVIEPDEGVTAIGSGGSYALAAAKAYQESSDLSAEEIAEKSLKIASDICIYTNDNISVEKL</sequence>
<comment type="activity regulation">
    <text evidence="8">Allosterically activated by HslU binding.</text>
</comment>
<evidence type="ECO:0000313" key="10">
    <source>
        <dbReference type="Proteomes" id="UP000774000"/>
    </source>
</evidence>
<dbReference type="InterPro" id="IPR001353">
    <property type="entry name" value="Proteasome_sua/b"/>
</dbReference>
<dbReference type="PANTHER" id="PTHR32194">
    <property type="entry name" value="METALLOPROTEASE TLDD"/>
    <property type="match status" value="1"/>
</dbReference>